<dbReference type="RefSeq" id="XP_020133154.1">
    <property type="nucleotide sequence ID" value="XM_020279802.1"/>
</dbReference>
<evidence type="ECO:0000313" key="10">
    <source>
        <dbReference type="Proteomes" id="UP000183809"/>
    </source>
</evidence>
<dbReference type="GO" id="GO:0015254">
    <property type="term" value="F:glycerol channel activity"/>
    <property type="evidence" value="ECO:0007669"/>
    <property type="project" value="TreeGrafter"/>
</dbReference>
<dbReference type="GO" id="GO:0005886">
    <property type="term" value="C:plasma membrane"/>
    <property type="evidence" value="ECO:0007669"/>
    <property type="project" value="TreeGrafter"/>
</dbReference>
<dbReference type="InterPro" id="IPR023271">
    <property type="entry name" value="Aquaporin-like"/>
</dbReference>
<evidence type="ECO:0000256" key="6">
    <source>
        <dbReference type="ARBA" id="ARBA00023136"/>
    </source>
</evidence>
<evidence type="ECO:0000256" key="4">
    <source>
        <dbReference type="ARBA" id="ARBA00022692"/>
    </source>
</evidence>
<dbReference type="Pfam" id="PF00230">
    <property type="entry name" value="MIP"/>
    <property type="match status" value="1"/>
</dbReference>
<dbReference type="GO" id="GO:0015250">
    <property type="term" value="F:water channel activity"/>
    <property type="evidence" value="ECO:0007669"/>
    <property type="project" value="TreeGrafter"/>
</dbReference>
<keyword evidence="10" id="KW-1185">Reference proteome</keyword>
<feature type="transmembrane region" description="Helical" evidence="8">
    <location>
        <begin position="132"/>
        <end position="152"/>
    </location>
</feature>
<name>A0A1J9R5U8_9PEZI</name>
<keyword evidence="4 7" id="KW-0812">Transmembrane</keyword>
<keyword evidence="5 8" id="KW-1133">Transmembrane helix</keyword>
<evidence type="ECO:0000256" key="5">
    <source>
        <dbReference type="ARBA" id="ARBA00022989"/>
    </source>
</evidence>
<dbReference type="SUPFAM" id="SSF81338">
    <property type="entry name" value="Aquaporin-like"/>
    <property type="match status" value="1"/>
</dbReference>
<feature type="transmembrane region" description="Helical" evidence="8">
    <location>
        <begin position="81"/>
        <end position="101"/>
    </location>
</feature>
<evidence type="ECO:0000256" key="3">
    <source>
        <dbReference type="ARBA" id="ARBA00022448"/>
    </source>
</evidence>
<gene>
    <name evidence="9" type="ORF">BKCO1_9000159</name>
</gene>
<evidence type="ECO:0000256" key="7">
    <source>
        <dbReference type="RuleBase" id="RU000477"/>
    </source>
</evidence>
<evidence type="ECO:0000256" key="1">
    <source>
        <dbReference type="ARBA" id="ARBA00004141"/>
    </source>
</evidence>
<comment type="similarity">
    <text evidence="2 7">Belongs to the MIP/aquaporin (TC 1.A.8) family.</text>
</comment>
<dbReference type="EMBL" id="MNUE01000009">
    <property type="protein sequence ID" value="OJD36894.1"/>
    <property type="molecule type" value="Genomic_DNA"/>
</dbReference>
<dbReference type="AlphaFoldDB" id="A0A1J9R5U8"/>
<dbReference type="GeneID" id="31020066"/>
<dbReference type="PANTHER" id="PTHR43829:SF14">
    <property type="entry name" value="AQUAPORIN 3"/>
    <property type="match status" value="1"/>
</dbReference>
<comment type="caution">
    <text evidence="9">The sequence shown here is derived from an EMBL/GenBank/DDBJ whole genome shotgun (WGS) entry which is preliminary data.</text>
</comment>
<feature type="transmembrane region" description="Helical" evidence="8">
    <location>
        <begin position="225"/>
        <end position="250"/>
    </location>
</feature>
<dbReference type="Gene3D" id="1.20.1080.10">
    <property type="entry name" value="Glycerol uptake facilitator protein"/>
    <property type="match status" value="1"/>
</dbReference>
<feature type="transmembrane region" description="Helical" evidence="8">
    <location>
        <begin position="193"/>
        <end position="213"/>
    </location>
</feature>
<dbReference type="OrthoDB" id="3222at2759"/>
<reference evidence="9 10" key="1">
    <citation type="submission" date="2016-10" db="EMBL/GenBank/DDBJ databases">
        <title>Proteomics and genomics reveal pathogen-plant mechanisms compatible with a hemibiotrophic lifestyle of Diplodia corticola.</title>
        <authorList>
            <person name="Fernandes I."/>
            <person name="De Jonge R."/>
            <person name="Van De Peer Y."/>
            <person name="Devreese B."/>
            <person name="Alves A."/>
            <person name="Esteves A.C."/>
        </authorList>
    </citation>
    <scope>NUCLEOTIDE SEQUENCE [LARGE SCALE GENOMIC DNA]</scope>
    <source>
        <strain evidence="9 10">CBS 112549</strain>
    </source>
</reference>
<evidence type="ECO:0000256" key="8">
    <source>
        <dbReference type="SAM" id="Phobius"/>
    </source>
</evidence>
<sequence>MSDAGLHRLQTLEVGATDAVQKHYARRIVERKPVSDRKLEFEQKRPRWLREMCAEATGVFFYVYPGIASTATFFLNGTEPAFGSLLQIGFAYAFGIAFAIITCASTSGGHFNPAVTICFAIWQDFPWKKVPVYIFSQIFGAFMAGLVLMGQYHEQMAAFNAESLAKTGSSVYNGGPASILCTFPGETQHNLGYLFLIEFFVDAYIGIVIWAALDPANPFVAPHSAPFVIGFAYAAMVWGFASISISTNLARDLGTRLVAAIFFGPDAFSYRSYCWIAILVNVPATFFATCYYECVMRDSLAKLGTGRAVHEGGDEGLQRHLSRKGWAEVEGGAGWHVVESGKRMDSAGSALGAEMKEVV</sequence>
<comment type="subcellular location">
    <subcellularLocation>
        <location evidence="1">Membrane</location>
        <topology evidence="1">Multi-pass membrane protein</topology>
    </subcellularLocation>
</comment>
<proteinExistence type="inferred from homology"/>
<accession>A0A1J9R5U8</accession>
<dbReference type="InterPro" id="IPR000425">
    <property type="entry name" value="MIP"/>
</dbReference>
<dbReference type="InterPro" id="IPR050363">
    <property type="entry name" value="MIP/Aquaporin"/>
</dbReference>
<dbReference type="STRING" id="236234.A0A1J9R5U8"/>
<evidence type="ECO:0000313" key="9">
    <source>
        <dbReference type="EMBL" id="OJD36894.1"/>
    </source>
</evidence>
<dbReference type="Proteomes" id="UP000183809">
    <property type="component" value="Unassembled WGS sequence"/>
</dbReference>
<evidence type="ECO:0000256" key="2">
    <source>
        <dbReference type="ARBA" id="ARBA00006175"/>
    </source>
</evidence>
<feature type="transmembrane region" description="Helical" evidence="8">
    <location>
        <begin position="270"/>
        <end position="292"/>
    </location>
</feature>
<feature type="transmembrane region" description="Helical" evidence="8">
    <location>
        <begin position="53"/>
        <end position="75"/>
    </location>
</feature>
<dbReference type="PRINTS" id="PR00783">
    <property type="entry name" value="MINTRINSICP"/>
</dbReference>
<dbReference type="PANTHER" id="PTHR43829">
    <property type="entry name" value="AQUAPORIN OR AQUAGLYCEROPORIN RELATED"/>
    <property type="match status" value="1"/>
</dbReference>
<protein>
    <submittedName>
        <fullName evidence="9">Aquaporin-like protein</fullName>
    </submittedName>
</protein>
<keyword evidence="3 7" id="KW-0813">Transport</keyword>
<keyword evidence="6 8" id="KW-0472">Membrane</keyword>
<organism evidence="9 10">
    <name type="scientific">Diplodia corticola</name>
    <dbReference type="NCBI Taxonomy" id="236234"/>
    <lineage>
        <taxon>Eukaryota</taxon>
        <taxon>Fungi</taxon>
        <taxon>Dikarya</taxon>
        <taxon>Ascomycota</taxon>
        <taxon>Pezizomycotina</taxon>
        <taxon>Dothideomycetes</taxon>
        <taxon>Dothideomycetes incertae sedis</taxon>
        <taxon>Botryosphaeriales</taxon>
        <taxon>Botryosphaeriaceae</taxon>
        <taxon>Diplodia</taxon>
    </lineage>
</organism>